<dbReference type="Proteomes" id="UP000250235">
    <property type="component" value="Unassembled WGS sequence"/>
</dbReference>
<evidence type="ECO:0000313" key="2">
    <source>
        <dbReference type="Proteomes" id="UP000250235"/>
    </source>
</evidence>
<keyword evidence="2" id="KW-1185">Reference proteome</keyword>
<proteinExistence type="predicted"/>
<protein>
    <submittedName>
        <fullName evidence="1">Uncharacterized protein</fullName>
    </submittedName>
</protein>
<reference evidence="1 2" key="1">
    <citation type="journal article" date="2015" name="Proc. Natl. Acad. Sci. U.S.A.">
        <title>The resurrection genome of Boea hygrometrica: A blueprint for survival of dehydration.</title>
        <authorList>
            <person name="Xiao L."/>
            <person name="Yang G."/>
            <person name="Zhang L."/>
            <person name="Yang X."/>
            <person name="Zhao S."/>
            <person name="Ji Z."/>
            <person name="Zhou Q."/>
            <person name="Hu M."/>
            <person name="Wang Y."/>
            <person name="Chen M."/>
            <person name="Xu Y."/>
            <person name="Jin H."/>
            <person name="Xiao X."/>
            <person name="Hu G."/>
            <person name="Bao F."/>
            <person name="Hu Y."/>
            <person name="Wan P."/>
            <person name="Li L."/>
            <person name="Deng X."/>
            <person name="Kuang T."/>
            <person name="Xiang C."/>
            <person name="Zhu J.K."/>
            <person name="Oliver M.J."/>
            <person name="He Y."/>
        </authorList>
    </citation>
    <scope>NUCLEOTIDE SEQUENCE [LARGE SCALE GENOMIC DNA]</scope>
    <source>
        <strain evidence="2">cv. XS01</strain>
    </source>
</reference>
<dbReference type="EMBL" id="KV011257">
    <property type="protein sequence ID" value="KZV26402.1"/>
    <property type="molecule type" value="Genomic_DNA"/>
</dbReference>
<dbReference type="OrthoDB" id="1301741at2759"/>
<organism evidence="1 2">
    <name type="scientific">Dorcoceras hygrometricum</name>
    <dbReference type="NCBI Taxonomy" id="472368"/>
    <lineage>
        <taxon>Eukaryota</taxon>
        <taxon>Viridiplantae</taxon>
        <taxon>Streptophyta</taxon>
        <taxon>Embryophyta</taxon>
        <taxon>Tracheophyta</taxon>
        <taxon>Spermatophyta</taxon>
        <taxon>Magnoliopsida</taxon>
        <taxon>eudicotyledons</taxon>
        <taxon>Gunneridae</taxon>
        <taxon>Pentapetalae</taxon>
        <taxon>asterids</taxon>
        <taxon>lamiids</taxon>
        <taxon>Lamiales</taxon>
        <taxon>Gesneriaceae</taxon>
        <taxon>Didymocarpoideae</taxon>
        <taxon>Trichosporeae</taxon>
        <taxon>Loxocarpinae</taxon>
        <taxon>Dorcoceras</taxon>
    </lineage>
</organism>
<sequence length="74" mass="8453">MQGHLAAQDDDIFFFITDGPVKIMRPNTVVAISAGAAQWLKKTRMQWTSEDKKKANMDNVAKDTLYKMLDNNMF</sequence>
<evidence type="ECO:0000313" key="1">
    <source>
        <dbReference type="EMBL" id="KZV26402.1"/>
    </source>
</evidence>
<dbReference type="AlphaFoldDB" id="A0A2Z7B4G7"/>
<accession>A0A2Z7B4G7</accession>
<gene>
    <name evidence="1" type="ORF">F511_38182</name>
</gene>
<name>A0A2Z7B4G7_9LAMI</name>